<reference evidence="1" key="1">
    <citation type="journal article" date="2022" name="bioRxiv">
        <title>Sequencing and chromosome-scale assembly of the giantPleurodeles waltlgenome.</title>
        <authorList>
            <person name="Brown T."/>
            <person name="Elewa A."/>
            <person name="Iarovenko S."/>
            <person name="Subramanian E."/>
            <person name="Araus A.J."/>
            <person name="Petzold A."/>
            <person name="Susuki M."/>
            <person name="Suzuki K.-i.T."/>
            <person name="Hayashi T."/>
            <person name="Toyoda A."/>
            <person name="Oliveira C."/>
            <person name="Osipova E."/>
            <person name="Leigh N.D."/>
            <person name="Simon A."/>
            <person name="Yun M.H."/>
        </authorList>
    </citation>
    <scope>NUCLEOTIDE SEQUENCE</scope>
    <source>
        <strain evidence="1">20211129_DDA</strain>
        <tissue evidence="1">Liver</tissue>
    </source>
</reference>
<dbReference type="AlphaFoldDB" id="A0AAV7NZS4"/>
<evidence type="ECO:0000313" key="1">
    <source>
        <dbReference type="EMBL" id="KAJ1120562.1"/>
    </source>
</evidence>
<name>A0AAV7NZS4_PLEWA</name>
<proteinExistence type="predicted"/>
<comment type="caution">
    <text evidence="1">The sequence shown here is derived from an EMBL/GenBank/DDBJ whole genome shotgun (WGS) entry which is preliminary data.</text>
</comment>
<gene>
    <name evidence="1" type="ORF">NDU88_008726</name>
</gene>
<dbReference type="EMBL" id="JANPWB010000012">
    <property type="protein sequence ID" value="KAJ1120562.1"/>
    <property type="molecule type" value="Genomic_DNA"/>
</dbReference>
<dbReference type="Proteomes" id="UP001066276">
    <property type="component" value="Chromosome 8"/>
</dbReference>
<protein>
    <submittedName>
        <fullName evidence="1">Uncharacterized protein</fullName>
    </submittedName>
</protein>
<accession>A0AAV7NZS4</accession>
<evidence type="ECO:0000313" key="2">
    <source>
        <dbReference type="Proteomes" id="UP001066276"/>
    </source>
</evidence>
<organism evidence="1 2">
    <name type="scientific">Pleurodeles waltl</name>
    <name type="common">Iberian ribbed newt</name>
    <dbReference type="NCBI Taxonomy" id="8319"/>
    <lineage>
        <taxon>Eukaryota</taxon>
        <taxon>Metazoa</taxon>
        <taxon>Chordata</taxon>
        <taxon>Craniata</taxon>
        <taxon>Vertebrata</taxon>
        <taxon>Euteleostomi</taxon>
        <taxon>Amphibia</taxon>
        <taxon>Batrachia</taxon>
        <taxon>Caudata</taxon>
        <taxon>Salamandroidea</taxon>
        <taxon>Salamandridae</taxon>
        <taxon>Pleurodelinae</taxon>
        <taxon>Pleurodeles</taxon>
    </lineage>
</organism>
<keyword evidence="2" id="KW-1185">Reference proteome</keyword>
<sequence length="101" mass="11446">MPALTGRQRSYLRRWLVNAQLLCWCRGAEHGKGSQRTALKRGVIWKKKENNAKHGVLDCDLSFGFCSGLDGALSGPKHSRRQKRYLLLSGVYPRHGSHCLR</sequence>